<comment type="caution">
    <text evidence="2">The sequence shown here is derived from an EMBL/GenBank/DDBJ whole genome shotgun (WGS) entry which is preliminary data.</text>
</comment>
<evidence type="ECO:0000256" key="1">
    <source>
        <dbReference type="SAM" id="MobiDB-lite"/>
    </source>
</evidence>
<sequence>MADITNTANTDPTSSSAEPSTRHAHIPGWGVDRDRNSRPAVPMERTPPRLEGVHWTQPAQQPQRVEVLCSTERDSTITPIFGSTLPPQGASGGLRRAAFRFSENDLRHWLILLLADRTDMVEGVIDDLRRGHVPNVVAEMGLGAAWKHDRPRLVRKLAWTAGSAVLLCWLMGRKRSNRRMR</sequence>
<feature type="compositionally biased region" description="Polar residues" evidence="1">
    <location>
        <begin position="1"/>
        <end position="19"/>
    </location>
</feature>
<evidence type="ECO:0000313" key="3">
    <source>
        <dbReference type="Proteomes" id="UP000255265"/>
    </source>
</evidence>
<keyword evidence="3" id="KW-1185">Reference proteome</keyword>
<dbReference type="STRING" id="433924.NS331_14425"/>
<organism evidence="2 3">
    <name type="scientific">Pseudacidovorax intermedius</name>
    <dbReference type="NCBI Taxonomy" id="433924"/>
    <lineage>
        <taxon>Bacteria</taxon>
        <taxon>Pseudomonadati</taxon>
        <taxon>Pseudomonadota</taxon>
        <taxon>Betaproteobacteria</taxon>
        <taxon>Burkholderiales</taxon>
        <taxon>Comamonadaceae</taxon>
        <taxon>Pseudacidovorax</taxon>
    </lineage>
</organism>
<protein>
    <submittedName>
        <fullName evidence="2">Uncharacterized protein</fullName>
    </submittedName>
</protein>
<accession>A0A370FPR4</accession>
<dbReference type="Proteomes" id="UP000255265">
    <property type="component" value="Unassembled WGS sequence"/>
</dbReference>
<feature type="region of interest" description="Disordered" evidence="1">
    <location>
        <begin position="1"/>
        <end position="62"/>
    </location>
</feature>
<proteinExistence type="predicted"/>
<name>A0A370FPR4_9BURK</name>
<evidence type="ECO:0000313" key="2">
    <source>
        <dbReference type="EMBL" id="RDI29273.1"/>
    </source>
</evidence>
<dbReference type="AlphaFoldDB" id="A0A370FPR4"/>
<reference evidence="2 3" key="1">
    <citation type="submission" date="2018-07" db="EMBL/GenBank/DDBJ databases">
        <title>Genomic Encyclopedia of Type Strains, Phase IV (KMG-IV): sequencing the most valuable type-strain genomes for metagenomic binning, comparative biology and taxonomic classification.</title>
        <authorList>
            <person name="Goeker M."/>
        </authorList>
    </citation>
    <scope>NUCLEOTIDE SEQUENCE [LARGE SCALE GENOMIC DNA]</scope>
    <source>
        <strain evidence="2 3">DSM 21352</strain>
    </source>
</reference>
<dbReference type="OrthoDB" id="6021991at2"/>
<dbReference type="EMBL" id="QQAV01000001">
    <property type="protein sequence ID" value="RDI29273.1"/>
    <property type="molecule type" value="Genomic_DNA"/>
</dbReference>
<gene>
    <name evidence="2" type="ORF">DFR41_1011029</name>
</gene>
<dbReference type="RefSeq" id="WP_114801928.1">
    <property type="nucleotide sequence ID" value="NZ_QQAV01000001.1"/>
</dbReference>